<organism evidence="1 2">
    <name type="scientific">Romanomermis culicivorax</name>
    <name type="common">Nematode worm</name>
    <dbReference type="NCBI Taxonomy" id="13658"/>
    <lineage>
        <taxon>Eukaryota</taxon>
        <taxon>Metazoa</taxon>
        <taxon>Ecdysozoa</taxon>
        <taxon>Nematoda</taxon>
        <taxon>Enoplea</taxon>
        <taxon>Dorylaimia</taxon>
        <taxon>Mermithida</taxon>
        <taxon>Mermithoidea</taxon>
        <taxon>Mermithidae</taxon>
        <taxon>Romanomermis</taxon>
    </lineage>
</organism>
<evidence type="ECO:0000313" key="1">
    <source>
        <dbReference type="Proteomes" id="UP000887565"/>
    </source>
</evidence>
<name>A0A915IQW0_ROMCU</name>
<sequence>MTKKPISQHTLPDHIPLLIHYAPPPVGAITITSYEEVKQALATDSTITKIIAALQSSKAVKHIPIFFTEDHLLYGHIKDQIDWCCNISRRHI</sequence>
<protein>
    <submittedName>
        <fullName evidence="2">CBS domain-containing protein</fullName>
    </submittedName>
</protein>
<proteinExistence type="predicted"/>
<reference evidence="2" key="1">
    <citation type="submission" date="2022-11" db="UniProtKB">
        <authorList>
            <consortium name="WormBaseParasite"/>
        </authorList>
    </citation>
    <scope>IDENTIFICATION</scope>
</reference>
<dbReference type="WBParaSite" id="nRc.2.0.1.t16392-RA">
    <property type="protein sequence ID" value="nRc.2.0.1.t16392-RA"/>
    <property type="gene ID" value="nRc.2.0.1.g16392"/>
</dbReference>
<dbReference type="Proteomes" id="UP000887565">
    <property type="component" value="Unplaced"/>
</dbReference>
<evidence type="ECO:0000313" key="2">
    <source>
        <dbReference type="WBParaSite" id="nRc.2.0.1.t16392-RA"/>
    </source>
</evidence>
<accession>A0A915IQW0</accession>
<dbReference type="AlphaFoldDB" id="A0A915IQW0"/>
<keyword evidence="1" id="KW-1185">Reference proteome</keyword>